<organism evidence="1 2">
    <name type="scientific">Halarchaeum grantii</name>
    <dbReference type="NCBI Taxonomy" id="1193105"/>
    <lineage>
        <taxon>Archaea</taxon>
        <taxon>Methanobacteriati</taxon>
        <taxon>Methanobacteriota</taxon>
        <taxon>Stenosarchaea group</taxon>
        <taxon>Halobacteria</taxon>
        <taxon>Halobacteriales</taxon>
        <taxon>Halobacteriaceae</taxon>
    </lineage>
</organism>
<dbReference type="InterPro" id="IPR055944">
    <property type="entry name" value="DUF7522"/>
</dbReference>
<dbReference type="AlphaFoldDB" id="A0A830F450"/>
<comment type="caution">
    <text evidence="1">The sequence shown here is derived from an EMBL/GenBank/DDBJ whole genome shotgun (WGS) entry which is preliminary data.</text>
</comment>
<sequence>MVDERHRKLHEHVAGKAGDAYRVGFYYDADEWEVVHVREDLATRRLHEELPDIRERVTDTRALVREEDYPPLGEARATTEVHENGVIVHFPEDGTRGTVVSLDRRVARNLTEFVVECTSILDVGGETRWRADGRPASEMRGTGTD</sequence>
<gene>
    <name evidence="1" type="ORF">GCM10009037_21270</name>
</gene>
<name>A0A830F450_9EURY</name>
<keyword evidence="2" id="KW-1185">Reference proteome</keyword>
<accession>A0A830F450</accession>
<dbReference type="OrthoDB" id="199238at2157"/>
<protein>
    <submittedName>
        <fullName evidence="1">Uncharacterized protein</fullName>
    </submittedName>
</protein>
<dbReference type="EMBL" id="BMPF01000003">
    <property type="protein sequence ID" value="GGL37479.1"/>
    <property type="molecule type" value="Genomic_DNA"/>
</dbReference>
<evidence type="ECO:0000313" key="1">
    <source>
        <dbReference type="EMBL" id="GGL37479.1"/>
    </source>
</evidence>
<reference evidence="1 2" key="1">
    <citation type="journal article" date="2019" name="Int. J. Syst. Evol. Microbiol.">
        <title>The Global Catalogue of Microorganisms (GCM) 10K type strain sequencing project: providing services to taxonomists for standard genome sequencing and annotation.</title>
        <authorList>
            <consortium name="The Broad Institute Genomics Platform"/>
            <consortium name="The Broad Institute Genome Sequencing Center for Infectious Disease"/>
            <person name="Wu L."/>
            <person name="Ma J."/>
        </authorList>
    </citation>
    <scope>NUCLEOTIDE SEQUENCE [LARGE SCALE GENOMIC DNA]</scope>
    <source>
        <strain evidence="1 2">JCM 19585</strain>
    </source>
</reference>
<evidence type="ECO:0000313" key="2">
    <source>
        <dbReference type="Proteomes" id="UP000628840"/>
    </source>
</evidence>
<dbReference type="Proteomes" id="UP000628840">
    <property type="component" value="Unassembled WGS sequence"/>
</dbReference>
<dbReference type="RefSeq" id="WP_188883731.1">
    <property type="nucleotide sequence ID" value="NZ_BMPF01000003.1"/>
</dbReference>
<dbReference type="Pfam" id="PF24366">
    <property type="entry name" value="DUF7522"/>
    <property type="match status" value="1"/>
</dbReference>
<proteinExistence type="predicted"/>